<dbReference type="EMBL" id="LR031874">
    <property type="protein sequence ID" value="VDD23027.1"/>
    <property type="molecule type" value="Genomic_DNA"/>
</dbReference>
<evidence type="ECO:0000313" key="1">
    <source>
        <dbReference type="EMBL" id="VDD23027.1"/>
    </source>
</evidence>
<sequence>MACSLWCRAFKWVPCGEVDLSETLKLSLEMKNPLVC</sequence>
<gene>
    <name evidence="1" type="ORF">BOLC2T09193H</name>
</gene>
<accession>A0A3P6CW37</accession>
<reference evidence="1" key="1">
    <citation type="submission" date="2018-11" db="EMBL/GenBank/DDBJ databases">
        <authorList>
            <consortium name="Genoscope - CEA"/>
            <person name="William W."/>
        </authorList>
    </citation>
    <scope>NUCLEOTIDE SEQUENCE</scope>
</reference>
<organism evidence="1">
    <name type="scientific">Brassica oleracea</name>
    <name type="common">Wild cabbage</name>
    <dbReference type="NCBI Taxonomy" id="3712"/>
    <lineage>
        <taxon>Eukaryota</taxon>
        <taxon>Viridiplantae</taxon>
        <taxon>Streptophyta</taxon>
        <taxon>Embryophyta</taxon>
        <taxon>Tracheophyta</taxon>
        <taxon>Spermatophyta</taxon>
        <taxon>Magnoliopsida</taxon>
        <taxon>eudicotyledons</taxon>
        <taxon>Gunneridae</taxon>
        <taxon>Pentapetalae</taxon>
        <taxon>rosids</taxon>
        <taxon>malvids</taxon>
        <taxon>Brassicales</taxon>
        <taxon>Brassicaceae</taxon>
        <taxon>Brassiceae</taxon>
        <taxon>Brassica</taxon>
    </lineage>
</organism>
<protein>
    <submittedName>
        <fullName evidence="1">Uncharacterized protein</fullName>
    </submittedName>
</protein>
<name>A0A3P6CW37_BRAOL</name>
<proteinExistence type="predicted"/>
<dbReference type="AlphaFoldDB" id="A0A3P6CW37"/>